<keyword evidence="3" id="KW-1185">Reference proteome</keyword>
<sequence>MEWLKDKAWTLVLLVVVGMGGSVVGYQKGKLDKQVETLQANVETVTQTKEKQDERQDKADEAGEATEIALAKAHAAADAARADGDRVRDELAAANRRAARASAELTGERKAAAERERLYTKLLDESTRLVEIYARAADDAWERGRGCEAAWPE</sequence>
<evidence type="ECO:0000256" key="1">
    <source>
        <dbReference type="SAM" id="Coils"/>
    </source>
</evidence>
<evidence type="ECO:0000313" key="2">
    <source>
        <dbReference type="EMBL" id="KAJ3628686.1"/>
    </source>
</evidence>
<accession>A0AA38HN70</accession>
<dbReference type="EMBL" id="JALNTZ010001119">
    <property type="protein sequence ID" value="KAJ3628686.1"/>
    <property type="molecule type" value="Genomic_DNA"/>
</dbReference>
<reference evidence="2" key="1">
    <citation type="journal article" date="2023" name="G3 (Bethesda)">
        <title>Whole genome assemblies of Zophobas morio and Tenebrio molitor.</title>
        <authorList>
            <person name="Kaur S."/>
            <person name="Stinson S.A."/>
            <person name="diCenzo G.C."/>
        </authorList>
    </citation>
    <scope>NUCLEOTIDE SEQUENCE</scope>
    <source>
        <strain evidence="2">QUZm001</strain>
    </source>
</reference>
<dbReference type="Pfam" id="PF10721">
    <property type="entry name" value="DUF2514"/>
    <property type="match status" value="1"/>
</dbReference>
<organism evidence="2 3">
    <name type="scientific">Zophobas morio</name>
    <dbReference type="NCBI Taxonomy" id="2755281"/>
    <lineage>
        <taxon>Eukaryota</taxon>
        <taxon>Metazoa</taxon>
        <taxon>Ecdysozoa</taxon>
        <taxon>Arthropoda</taxon>
        <taxon>Hexapoda</taxon>
        <taxon>Insecta</taxon>
        <taxon>Pterygota</taxon>
        <taxon>Neoptera</taxon>
        <taxon>Endopterygota</taxon>
        <taxon>Coleoptera</taxon>
        <taxon>Polyphaga</taxon>
        <taxon>Cucujiformia</taxon>
        <taxon>Tenebrionidae</taxon>
        <taxon>Zophobas</taxon>
    </lineage>
</organism>
<dbReference type="InterPro" id="IPR019659">
    <property type="entry name" value="DUF2514"/>
</dbReference>
<protein>
    <submittedName>
        <fullName evidence="2">Uncharacterized protein</fullName>
    </submittedName>
</protein>
<comment type="caution">
    <text evidence="2">The sequence shown here is derived from an EMBL/GenBank/DDBJ whole genome shotgun (WGS) entry which is preliminary data.</text>
</comment>
<dbReference type="AlphaFoldDB" id="A0AA38HN70"/>
<proteinExistence type="predicted"/>
<evidence type="ECO:0000313" key="3">
    <source>
        <dbReference type="Proteomes" id="UP001168821"/>
    </source>
</evidence>
<feature type="coiled-coil region" evidence="1">
    <location>
        <begin position="35"/>
        <end position="104"/>
    </location>
</feature>
<keyword evidence="1" id="KW-0175">Coiled coil</keyword>
<gene>
    <name evidence="2" type="ORF">Zmor_003964</name>
</gene>
<dbReference type="Proteomes" id="UP001168821">
    <property type="component" value="Unassembled WGS sequence"/>
</dbReference>
<name>A0AA38HN70_9CUCU</name>